<proteinExistence type="predicted"/>
<dbReference type="AlphaFoldDB" id="A0A126R1A2"/>
<reference evidence="1 2" key="1">
    <citation type="journal article" date="2016" name="Genome Announc.">
        <title>Draft Genome Sequence of the Rumen Methanogen Methanobrevibacter olleyae YLM1.</title>
        <authorList>
            <person name="Kelly W.J."/>
            <person name="Li D."/>
            <person name="Lambie S.C."/>
            <person name="Cox F."/>
            <person name="Attwood G.T."/>
            <person name="Altermann E."/>
            <person name="Leahy S.C."/>
        </authorList>
    </citation>
    <scope>NUCLEOTIDE SEQUENCE [LARGE SCALE GENOMIC DNA]</scope>
    <source>
        <strain evidence="1 2">YLM1</strain>
    </source>
</reference>
<dbReference type="PATRIC" id="fig|294671.3.peg.898"/>
<dbReference type="RefSeq" id="WP_067146642.1">
    <property type="nucleotide sequence ID" value="NZ_CP014265.1"/>
</dbReference>
<keyword evidence="2" id="KW-1185">Reference proteome</keyword>
<accession>A0A126R1A2</accession>
<name>A0A126R1A2_METOL</name>
<dbReference type="InterPro" id="IPR013783">
    <property type="entry name" value="Ig-like_fold"/>
</dbReference>
<dbReference type="Proteomes" id="UP000066376">
    <property type="component" value="Chromosome"/>
</dbReference>
<protein>
    <submittedName>
        <fullName evidence="1">Adhesin-like protein</fullName>
    </submittedName>
</protein>
<dbReference type="Gene3D" id="2.60.40.10">
    <property type="entry name" value="Immunoglobulins"/>
    <property type="match status" value="1"/>
</dbReference>
<dbReference type="GeneID" id="28489156"/>
<dbReference type="EMBL" id="CP014265">
    <property type="protein sequence ID" value="AMK15415.1"/>
    <property type="molecule type" value="Genomic_DNA"/>
</dbReference>
<gene>
    <name evidence="1" type="ORF">YLM1_0858</name>
</gene>
<dbReference type="KEGG" id="mol:YLM1_0858"/>
<reference evidence="2" key="2">
    <citation type="submission" date="2016-02" db="EMBL/GenBank/DDBJ databases">
        <title>The draft genome sequence of the rumen methanogen Methanobrevibacter olleyae YLM1.</title>
        <authorList>
            <consortium name="New Zealand Agricultural Greenhouse Gas Research Centre/Pastoral Greenhouse Gas Research Consortium"/>
            <person name="Kelly W.J."/>
            <person name="Li D."/>
            <person name="Lambie S.C."/>
            <person name="Attwood G.T."/>
            <person name="Altermann E."/>
            <person name="Leahy S.C."/>
        </authorList>
    </citation>
    <scope>NUCLEOTIDE SEQUENCE [LARGE SCALE GENOMIC DNA]</scope>
    <source>
        <strain evidence="2">YLM1</strain>
    </source>
</reference>
<sequence length="462" mass="50323">MIKPIVTANGELISGFVNLYINGSAVSVIINQDFEIAPQEVGDCEIYAVFEGNSEYRGSESEKFTVVVKELPKETKSAKYLQDLINNAEEGSIIDLGDFAYENISNINITKNLTIKGSENTTISSSRDGSPIFIVPRKSENGPNGFTIADVHFLVNNGDTIVKVIADNGSDDSTIDNPEINIIDNNFTKVNDDVVTKSVTVLELDSERTSLSPRNAINIGGNHLDDGIRNFKFEITSLSDGSNFNIPIVPSGNSSANGTGVNGTSASEKIPTVISSKNVVTTAIDTKVDGKKGIYYQLTLKDENGTVLASKTIKVILNNVIYTLKTDAKGIAKLQLNIKKSGSYKVFATFLGDDKYDSSFSAANVKVNKQKTRLSASKKVFKIRAKVKFLKITLKTSKGKAIKSKKITFKIKGKTYTAKTNKKGVAKIKIKLNKRGTFKGTLKVPTDSTYKKLTKKIKIKIK</sequence>
<evidence type="ECO:0000313" key="1">
    <source>
        <dbReference type="EMBL" id="AMK15415.1"/>
    </source>
</evidence>
<dbReference type="SUPFAM" id="SSF49373">
    <property type="entry name" value="Invasin/intimin cell-adhesion fragments"/>
    <property type="match status" value="1"/>
</dbReference>
<dbReference type="InterPro" id="IPR008964">
    <property type="entry name" value="Invasin/intimin_cell_adhesion"/>
</dbReference>
<evidence type="ECO:0000313" key="2">
    <source>
        <dbReference type="Proteomes" id="UP000066376"/>
    </source>
</evidence>
<organism evidence="1 2">
    <name type="scientific">Methanobrevibacter olleyae</name>
    <dbReference type="NCBI Taxonomy" id="294671"/>
    <lineage>
        <taxon>Archaea</taxon>
        <taxon>Methanobacteriati</taxon>
        <taxon>Methanobacteriota</taxon>
        <taxon>Methanomada group</taxon>
        <taxon>Methanobacteria</taxon>
        <taxon>Methanobacteriales</taxon>
        <taxon>Methanobacteriaceae</taxon>
        <taxon>Methanobrevibacter</taxon>
    </lineage>
</organism>